<dbReference type="AlphaFoldDB" id="A0A4V3D346"/>
<feature type="transmembrane region" description="Helical" evidence="5">
    <location>
        <begin position="97"/>
        <end position="117"/>
    </location>
</feature>
<feature type="transmembrane region" description="Helical" evidence="5">
    <location>
        <begin position="44"/>
        <end position="63"/>
    </location>
</feature>
<accession>A0A4V3D346</accession>
<gene>
    <name evidence="6" type="ORF">DFQ07_1659</name>
</gene>
<dbReference type="EMBL" id="SNYH01000003">
    <property type="protein sequence ID" value="TDQ27804.1"/>
    <property type="molecule type" value="Genomic_DNA"/>
</dbReference>
<reference evidence="6 7" key="1">
    <citation type="submission" date="2019-03" db="EMBL/GenBank/DDBJ databases">
        <title>Genomic Encyclopedia of Type Strains, Phase III (KMG-III): the genomes of soil and plant-associated and newly described type strains.</title>
        <authorList>
            <person name="Whitman W."/>
        </authorList>
    </citation>
    <scope>NUCLEOTIDE SEQUENCE [LARGE SCALE GENOMIC DNA]</scope>
    <source>
        <strain evidence="6 7">CECT 8283</strain>
    </source>
</reference>
<feature type="transmembrane region" description="Helical" evidence="5">
    <location>
        <begin position="70"/>
        <end position="91"/>
    </location>
</feature>
<keyword evidence="3 5" id="KW-1133">Transmembrane helix</keyword>
<proteinExistence type="predicted"/>
<dbReference type="GO" id="GO:0016020">
    <property type="term" value="C:membrane"/>
    <property type="evidence" value="ECO:0007669"/>
    <property type="project" value="UniProtKB-SubCell"/>
</dbReference>
<evidence type="ECO:0000256" key="5">
    <source>
        <dbReference type="SAM" id="Phobius"/>
    </source>
</evidence>
<evidence type="ECO:0000313" key="7">
    <source>
        <dbReference type="Proteomes" id="UP000295390"/>
    </source>
</evidence>
<dbReference type="RefSeq" id="WP_133535778.1">
    <property type="nucleotide sequence ID" value="NZ_SNYH01000003.1"/>
</dbReference>
<name>A0A4V3D346_9FLAO</name>
<comment type="caution">
    <text evidence="6">The sequence shown here is derived from an EMBL/GenBank/DDBJ whole genome shotgun (WGS) entry which is preliminary data.</text>
</comment>
<keyword evidence="4 5" id="KW-0472">Membrane</keyword>
<keyword evidence="2 5" id="KW-0812">Transmembrane</keyword>
<keyword evidence="7" id="KW-1185">Reference proteome</keyword>
<sequence length="129" mass="14074">MKKYIPFILKLIAAIIMLQTLFFKFTGAQESIDLFTKITGSNEAYMRLGTGILELIASILLFIPNKTWLGAFLTIGLMGGAVMSHLTIIGIEHNNDGGALFISAIITFVSGLILLIFNKKDIPIIGSKL</sequence>
<evidence type="ECO:0000256" key="4">
    <source>
        <dbReference type="ARBA" id="ARBA00023136"/>
    </source>
</evidence>
<dbReference type="InterPro" id="IPR032808">
    <property type="entry name" value="DoxX"/>
</dbReference>
<evidence type="ECO:0000256" key="1">
    <source>
        <dbReference type="ARBA" id="ARBA00004141"/>
    </source>
</evidence>
<comment type="subcellular location">
    <subcellularLocation>
        <location evidence="1">Membrane</location>
        <topology evidence="1">Multi-pass membrane protein</topology>
    </subcellularLocation>
</comment>
<organism evidence="6 7">
    <name type="scientific">Tenacibaculum caenipelagi</name>
    <dbReference type="NCBI Taxonomy" id="1325435"/>
    <lineage>
        <taxon>Bacteria</taxon>
        <taxon>Pseudomonadati</taxon>
        <taxon>Bacteroidota</taxon>
        <taxon>Flavobacteriia</taxon>
        <taxon>Flavobacteriales</taxon>
        <taxon>Flavobacteriaceae</taxon>
        <taxon>Tenacibaculum</taxon>
    </lineage>
</organism>
<evidence type="ECO:0000256" key="3">
    <source>
        <dbReference type="ARBA" id="ARBA00022989"/>
    </source>
</evidence>
<evidence type="ECO:0000256" key="2">
    <source>
        <dbReference type="ARBA" id="ARBA00022692"/>
    </source>
</evidence>
<dbReference type="OrthoDB" id="8161897at2"/>
<evidence type="ECO:0000313" key="6">
    <source>
        <dbReference type="EMBL" id="TDQ27804.1"/>
    </source>
</evidence>
<protein>
    <submittedName>
        <fullName evidence="6">DoxX-like protein</fullName>
    </submittedName>
</protein>
<dbReference type="Pfam" id="PF07681">
    <property type="entry name" value="DoxX"/>
    <property type="match status" value="1"/>
</dbReference>
<dbReference type="Proteomes" id="UP000295390">
    <property type="component" value="Unassembled WGS sequence"/>
</dbReference>